<organism evidence="1">
    <name type="scientific">Picea glauca</name>
    <name type="common">White spruce</name>
    <name type="synonym">Pinus glauca</name>
    <dbReference type="NCBI Taxonomy" id="3330"/>
    <lineage>
        <taxon>Eukaryota</taxon>
        <taxon>Viridiplantae</taxon>
        <taxon>Streptophyta</taxon>
        <taxon>Embryophyta</taxon>
        <taxon>Tracheophyta</taxon>
        <taxon>Spermatophyta</taxon>
        <taxon>Pinopsida</taxon>
        <taxon>Pinidae</taxon>
        <taxon>Conifers I</taxon>
        <taxon>Pinales</taxon>
        <taxon>Pinaceae</taxon>
        <taxon>Picea</taxon>
    </lineage>
</organism>
<keyword evidence="1" id="KW-0496">Mitochondrion</keyword>
<comment type="caution">
    <text evidence="1">The sequence shown here is derived from an EMBL/GenBank/DDBJ whole genome shotgun (WGS) entry which is preliminary data.</text>
</comment>
<dbReference type="AlphaFoldDB" id="A0A101M324"/>
<sequence length="106" mass="12325">MPEFHIYIYIGIDKFSPGNHGEVVADLLIAAEHLPLRVSCSRASCRSTTIKPGCCLCRQSSGFIDSAWLRLWVVWCLRGPVHRLYWHKLHAALDLLIRYRHRYVYT</sequence>
<geneLocation type="mitochondrion" evidence="1"/>
<evidence type="ECO:0000313" key="1">
    <source>
        <dbReference type="EMBL" id="KUM50149.1"/>
    </source>
</evidence>
<name>A0A101M324_PICGL</name>
<reference evidence="1" key="1">
    <citation type="journal article" date="2015" name="Genome Biol. Evol.">
        <title>Organellar Genomes of White Spruce (Picea glauca): Assembly and Annotation.</title>
        <authorList>
            <person name="Jackman S.D."/>
            <person name="Warren R.L."/>
            <person name="Gibb E.A."/>
            <person name="Vandervalk B.P."/>
            <person name="Mohamadi H."/>
            <person name="Chu J."/>
            <person name="Raymond A."/>
            <person name="Pleasance S."/>
            <person name="Coope R."/>
            <person name="Wildung M.R."/>
            <person name="Ritland C.E."/>
            <person name="Bousquet J."/>
            <person name="Jones S.J."/>
            <person name="Bohlmann J."/>
            <person name="Birol I."/>
        </authorList>
    </citation>
    <scope>NUCLEOTIDE SEQUENCE [LARGE SCALE GENOMIC DNA]</scope>
    <source>
        <tissue evidence="1">Flushing bud</tissue>
    </source>
</reference>
<proteinExistence type="predicted"/>
<gene>
    <name evidence="1" type="ORF">ABT39_MTgene3378</name>
</gene>
<dbReference type="EMBL" id="LKAM01000002">
    <property type="protein sequence ID" value="KUM50149.1"/>
    <property type="molecule type" value="Genomic_DNA"/>
</dbReference>
<protein>
    <submittedName>
        <fullName evidence="1">Uncharacterized protein</fullName>
    </submittedName>
</protein>
<accession>A0A101M324</accession>